<proteinExistence type="predicted"/>
<name>N0BC71_9HYPH</name>
<dbReference type="SUPFAM" id="SSF142433">
    <property type="entry name" value="CinA-like"/>
    <property type="match status" value="1"/>
</dbReference>
<dbReference type="AlphaFoldDB" id="N0BC71"/>
<dbReference type="NCBIfam" id="TIGR00199">
    <property type="entry name" value="PncC_domain"/>
    <property type="match status" value="1"/>
</dbReference>
<dbReference type="InterPro" id="IPR008136">
    <property type="entry name" value="CinA_C"/>
</dbReference>
<dbReference type="KEGG" id="hdt:HYPDE_30278"/>
<organism evidence="2 3">
    <name type="scientific">Hyphomicrobium denitrificans 1NES1</name>
    <dbReference type="NCBI Taxonomy" id="670307"/>
    <lineage>
        <taxon>Bacteria</taxon>
        <taxon>Pseudomonadati</taxon>
        <taxon>Pseudomonadota</taxon>
        <taxon>Alphaproteobacteria</taxon>
        <taxon>Hyphomicrobiales</taxon>
        <taxon>Hyphomicrobiaceae</taxon>
        <taxon>Hyphomicrobium</taxon>
    </lineage>
</organism>
<accession>N0BC71</accession>
<reference evidence="2 3" key="1">
    <citation type="journal article" date="2013" name="Genome Announc.">
        <title>Genome sequences for three denitrifying bacterial strains isolated from a uranium- and nitrate-contaminated subsurface environment.</title>
        <authorList>
            <person name="Venkatramanan R."/>
            <person name="Prakash O."/>
            <person name="Woyke T."/>
            <person name="Chain P."/>
            <person name="Goodwin L.A."/>
            <person name="Watson D."/>
            <person name="Brooks S."/>
            <person name="Kostka J.E."/>
            <person name="Green S.J."/>
        </authorList>
    </citation>
    <scope>NUCLEOTIDE SEQUENCE [LARGE SCALE GENOMIC DNA]</scope>
    <source>
        <strain evidence="2 3">1NES1</strain>
    </source>
</reference>
<dbReference type="eggNOG" id="COG1546">
    <property type="taxonomic scope" value="Bacteria"/>
</dbReference>
<sequence>MLRPKHSPNFVWVGPIAGDREGCVFPSDILVSAGRVVAKLRAAHLKITTAESCTGGLIAGAITTVAGSSYVFDQGFVTYANSAKTAMIGVDAGLIREYGAVSAEVGRAMADGALKAAAADVAVAVTGIAGPGGGTPEKPVGLVFIGIAFRKAPSHVQRFEFGDIGREGVRLATVREALVLLERVG</sequence>
<dbReference type="STRING" id="670307.HYPDE_30278"/>
<evidence type="ECO:0000313" key="2">
    <source>
        <dbReference type="EMBL" id="AGK57730.1"/>
    </source>
</evidence>
<feature type="domain" description="CinA C-terminal" evidence="1">
    <location>
        <begin position="34"/>
        <end position="183"/>
    </location>
</feature>
<keyword evidence="3" id="KW-1185">Reference proteome</keyword>
<dbReference type="Proteomes" id="UP000005952">
    <property type="component" value="Chromosome"/>
</dbReference>
<evidence type="ECO:0000313" key="3">
    <source>
        <dbReference type="Proteomes" id="UP000005952"/>
    </source>
</evidence>
<dbReference type="HOGENOM" id="CLU_030805_1_1_5"/>
<evidence type="ECO:0000259" key="1">
    <source>
        <dbReference type="Pfam" id="PF02464"/>
    </source>
</evidence>
<gene>
    <name evidence="2" type="ORF">HYPDE_30278</name>
</gene>
<dbReference type="EMBL" id="CP005587">
    <property type="protein sequence ID" value="AGK57730.1"/>
    <property type="molecule type" value="Genomic_DNA"/>
</dbReference>
<dbReference type="Pfam" id="PF02464">
    <property type="entry name" value="CinA"/>
    <property type="match status" value="1"/>
</dbReference>
<dbReference type="Gene3D" id="3.90.950.20">
    <property type="entry name" value="CinA-like"/>
    <property type="match status" value="1"/>
</dbReference>
<protein>
    <submittedName>
        <fullName evidence="2">Damage inducible protein CinA</fullName>
    </submittedName>
</protein>
<dbReference type="InterPro" id="IPR036653">
    <property type="entry name" value="CinA-like_C"/>
</dbReference>